<dbReference type="AlphaFoldDB" id="A0A0B0EL85"/>
<reference evidence="1 2" key="1">
    <citation type="submission" date="2014-10" db="EMBL/GenBank/DDBJ databases">
        <title>Draft genome of anammox bacterium scalindua brodae, obtained using differential coverage binning of sequence data from two enrichment reactors.</title>
        <authorList>
            <person name="Speth D.R."/>
            <person name="Russ L."/>
            <person name="Kartal B."/>
            <person name="Op den Camp H.J."/>
            <person name="Dutilh B.E."/>
            <person name="Jetten M.S."/>
        </authorList>
    </citation>
    <scope>NUCLEOTIDE SEQUENCE [LARGE SCALE GENOMIC DNA]</scope>
    <source>
        <strain evidence="1">RU1</strain>
    </source>
</reference>
<organism evidence="1 2">
    <name type="scientific">Candidatus Scalindua brodae</name>
    <dbReference type="NCBI Taxonomy" id="237368"/>
    <lineage>
        <taxon>Bacteria</taxon>
        <taxon>Pseudomonadati</taxon>
        <taxon>Planctomycetota</taxon>
        <taxon>Candidatus Brocadiia</taxon>
        <taxon>Candidatus Brocadiales</taxon>
        <taxon>Candidatus Scalinduaceae</taxon>
        <taxon>Candidatus Scalindua</taxon>
    </lineage>
</organism>
<gene>
    <name evidence="1" type="ORF">SCABRO_02807</name>
</gene>
<sequence length="60" mass="7125">MNYRKSIKFFDGCYKKTDKEDYLNKILTNLQEIEIELSKIKSEEAEPALETRRKSLSIPQ</sequence>
<accession>A0A0B0EL85</accession>
<evidence type="ECO:0000313" key="2">
    <source>
        <dbReference type="Proteomes" id="UP000030652"/>
    </source>
</evidence>
<proteinExistence type="predicted"/>
<protein>
    <submittedName>
        <fullName evidence="1">Uncharacterized protein</fullName>
    </submittedName>
</protein>
<comment type="caution">
    <text evidence="1">The sequence shown here is derived from an EMBL/GenBank/DDBJ whole genome shotgun (WGS) entry which is preliminary data.</text>
</comment>
<dbReference type="EMBL" id="JRYO01000196">
    <property type="protein sequence ID" value="KHE91445.1"/>
    <property type="molecule type" value="Genomic_DNA"/>
</dbReference>
<evidence type="ECO:0000313" key="1">
    <source>
        <dbReference type="EMBL" id="KHE91445.1"/>
    </source>
</evidence>
<name>A0A0B0EL85_9BACT</name>
<dbReference type="Proteomes" id="UP000030652">
    <property type="component" value="Unassembled WGS sequence"/>
</dbReference>